<feature type="chain" id="PRO_5018200144" description="Lipoprotein" evidence="1">
    <location>
        <begin position="22"/>
        <end position="308"/>
    </location>
</feature>
<evidence type="ECO:0000313" key="3">
    <source>
        <dbReference type="Proteomes" id="UP000271339"/>
    </source>
</evidence>
<proteinExistence type="predicted"/>
<keyword evidence="1" id="KW-0732">Signal</keyword>
<dbReference type="OrthoDB" id="1488726at2"/>
<feature type="signal peptide" evidence="1">
    <location>
        <begin position="1"/>
        <end position="21"/>
    </location>
</feature>
<organism evidence="2 3">
    <name type="scientific">Ulvibacter antarcticus</name>
    <dbReference type="NCBI Taxonomy" id="442714"/>
    <lineage>
        <taxon>Bacteria</taxon>
        <taxon>Pseudomonadati</taxon>
        <taxon>Bacteroidota</taxon>
        <taxon>Flavobacteriia</taxon>
        <taxon>Flavobacteriales</taxon>
        <taxon>Flavobacteriaceae</taxon>
        <taxon>Ulvibacter</taxon>
    </lineage>
</organism>
<dbReference type="EMBL" id="REFC01000015">
    <property type="protein sequence ID" value="RMA57269.1"/>
    <property type="molecule type" value="Genomic_DNA"/>
</dbReference>
<keyword evidence="3" id="KW-1185">Reference proteome</keyword>
<evidence type="ECO:0000256" key="1">
    <source>
        <dbReference type="SAM" id="SignalP"/>
    </source>
</evidence>
<name>A0A3L9YDZ2_9FLAO</name>
<comment type="caution">
    <text evidence="2">The sequence shown here is derived from an EMBL/GenBank/DDBJ whole genome shotgun (WGS) entry which is preliminary data.</text>
</comment>
<evidence type="ECO:0000313" key="2">
    <source>
        <dbReference type="EMBL" id="RMA57269.1"/>
    </source>
</evidence>
<dbReference type="RefSeq" id="WP_121908684.1">
    <property type="nucleotide sequence ID" value="NZ_REFC01000015.1"/>
</dbReference>
<protein>
    <recommendedName>
        <fullName evidence="4">Lipoprotein</fullName>
    </recommendedName>
</protein>
<accession>A0A3L9YDZ2</accession>
<gene>
    <name evidence="2" type="ORF">BXY75_3156</name>
</gene>
<dbReference type="AlphaFoldDB" id="A0A3L9YDZ2"/>
<reference evidence="2 3" key="1">
    <citation type="submission" date="2018-10" db="EMBL/GenBank/DDBJ databases">
        <title>Genomic Encyclopedia of Archaeal and Bacterial Type Strains, Phase II (KMG-II): from individual species to whole genera.</title>
        <authorList>
            <person name="Goeker M."/>
        </authorList>
    </citation>
    <scope>NUCLEOTIDE SEQUENCE [LARGE SCALE GENOMIC DNA]</scope>
    <source>
        <strain evidence="2 3">DSM 23424</strain>
    </source>
</reference>
<sequence>MKKLKLLFIVVVASLCFNSCSDCTDETDTRAITPFDVPTPQEFEQIQTDVFDGMIQLVQVDVTNGFNYVAASGVTISISPNCLQINGLPVTGIVDLEIAEFYDKGEMLISNTTTVGNIPGAGRDLLISGGAFFIRVSQNGVFASLACSGFISVPTGITGGNDPDMLPFSGSVNAAGNLEWTQINGEVNIDIDTYYTQFPEFGWFNIDRFLNDPRPTTAVQVAVPQEFNSENTRVYLALQGEPNSLAYLYGELPIGLEVHIIFLSESNGDFRYAVETLTLEQDQLVIFTRQQTEVVTAAVLKDRINALP</sequence>
<dbReference type="Proteomes" id="UP000271339">
    <property type="component" value="Unassembled WGS sequence"/>
</dbReference>
<evidence type="ECO:0008006" key="4">
    <source>
        <dbReference type="Google" id="ProtNLM"/>
    </source>
</evidence>